<evidence type="ECO:0000313" key="3">
    <source>
        <dbReference type="Proteomes" id="UP000284403"/>
    </source>
</evidence>
<accession>A0A3R7PLI6</accession>
<dbReference type="OrthoDB" id="253052at2759"/>
<dbReference type="EMBL" id="MKKU01000014">
    <property type="protein sequence ID" value="RNF27173.1"/>
    <property type="molecule type" value="Genomic_DNA"/>
</dbReference>
<name>A0A3R7PLI6_9TRYP</name>
<comment type="caution">
    <text evidence="2">The sequence shown here is derived from an EMBL/GenBank/DDBJ whole genome shotgun (WGS) entry which is preliminary data.</text>
</comment>
<protein>
    <submittedName>
        <fullName evidence="2">Uncharacterized protein</fullName>
    </submittedName>
</protein>
<dbReference type="GeneID" id="40314221"/>
<sequence length="275" mass="29678">MEHLAEVNSDIASSIARILRRHVAQVRALREEEVACNARAEVLERLTERLLRGELPSSLYASFLAAPQPEGEERRKEDVEELADASPAPPLVALHDSDSAAEVERPLVTTPAESSQSSSPVAPSQEDEGERSSSATPSPMRRELDEFFPVTAAKRPRQACVAEASCHRRRRVEVHTTSAGDEGVITATDILAAIPCLSSKAVPPAARVGAVACEDKPRGCVRSYDRRQLDYAADAAMYARAGEGAHDACTPSVYWEIAFPQVPNAHDFAANEQGG</sequence>
<organism evidence="2 3">
    <name type="scientific">Trypanosoma conorhini</name>
    <dbReference type="NCBI Taxonomy" id="83891"/>
    <lineage>
        <taxon>Eukaryota</taxon>
        <taxon>Discoba</taxon>
        <taxon>Euglenozoa</taxon>
        <taxon>Kinetoplastea</taxon>
        <taxon>Metakinetoplastina</taxon>
        <taxon>Trypanosomatida</taxon>
        <taxon>Trypanosomatidae</taxon>
        <taxon>Trypanosoma</taxon>
    </lineage>
</organism>
<dbReference type="AlphaFoldDB" id="A0A3R7PLI6"/>
<dbReference type="Proteomes" id="UP000284403">
    <property type="component" value="Unassembled WGS sequence"/>
</dbReference>
<proteinExistence type="predicted"/>
<feature type="region of interest" description="Disordered" evidence="1">
    <location>
        <begin position="65"/>
        <end position="142"/>
    </location>
</feature>
<gene>
    <name evidence="2" type="ORF">Tco025E_00610</name>
</gene>
<reference evidence="2 3" key="1">
    <citation type="journal article" date="2018" name="BMC Genomics">
        <title>Genomic comparison of Trypanosoma conorhini and Trypanosoma rangeli to Trypanosoma cruzi strains of high and low virulence.</title>
        <authorList>
            <person name="Bradwell K.R."/>
            <person name="Koparde V.N."/>
            <person name="Matveyev A.V."/>
            <person name="Serrano M.G."/>
            <person name="Alves J.M."/>
            <person name="Parikh H."/>
            <person name="Huang B."/>
            <person name="Lee V."/>
            <person name="Espinosa-Alvarez O."/>
            <person name="Ortiz P.A."/>
            <person name="Costa-Martins A.G."/>
            <person name="Teixeira M.M."/>
            <person name="Buck G.A."/>
        </authorList>
    </citation>
    <scope>NUCLEOTIDE SEQUENCE [LARGE SCALE GENOMIC DNA]</scope>
    <source>
        <strain evidence="2 3">025E</strain>
    </source>
</reference>
<keyword evidence="3" id="KW-1185">Reference proteome</keyword>
<feature type="compositionally biased region" description="Basic and acidic residues" evidence="1">
    <location>
        <begin position="95"/>
        <end position="105"/>
    </location>
</feature>
<evidence type="ECO:0000313" key="2">
    <source>
        <dbReference type="EMBL" id="RNF27173.1"/>
    </source>
</evidence>
<evidence type="ECO:0000256" key="1">
    <source>
        <dbReference type="SAM" id="MobiDB-lite"/>
    </source>
</evidence>
<feature type="compositionally biased region" description="Low complexity" evidence="1">
    <location>
        <begin position="108"/>
        <end position="124"/>
    </location>
</feature>
<dbReference type="RefSeq" id="XP_029232379.1">
    <property type="nucleotide sequence ID" value="XM_029367550.1"/>
</dbReference>